<dbReference type="GO" id="GO:0003746">
    <property type="term" value="F:translation elongation factor activity"/>
    <property type="evidence" value="ECO:0007669"/>
    <property type="project" value="UniProtKB-KW"/>
</dbReference>
<organism evidence="3 4">
    <name type="scientific">Bradyrhizobium archetypum</name>
    <dbReference type="NCBI Taxonomy" id="2721160"/>
    <lineage>
        <taxon>Bacteria</taxon>
        <taxon>Pseudomonadati</taxon>
        <taxon>Pseudomonadota</taxon>
        <taxon>Alphaproteobacteria</taxon>
        <taxon>Hyphomicrobiales</taxon>
        <taxon>Nitrobacteraceae</taxon>
        <taxon>Bradyrhizobium</taxon>
    </lineage>
</organism>
<feature type="compositionally biased region" description="Basic and acidic residues" evidence="1">
    <location>
        <begin position="1"/>
        <end position="20"/>
    </location>
</feature>
<evidence type="ECO:0000259" key="2">
    <source>
        <dbReference type="Pfam" id="PF01272"/>
    </source>
</evidence>
<comment type="caution">
    <text evidence="3">The sequence shown here is derived from an EMBL/GenBank/DDBJ whole genome shotgun (WGS) entry which is preliminary data.</text>
</comment>
<dbReference type="InterPro" id="IPR001437">
    <property type="entry name" value="Tscrpt_elong_fac_GreA/B_C"/>
</dbReference>
<evidence type="ECO:0000313" key="4">
    <source>
        <dbReference type="Proteomes" id="UP000528734"/>
    </source>
</evidence>
<dbReference type="PANTHER" id="PTHR30437">
    <property type="entry name" value="TRANSCRIPTION ELONGATION FACTOR GREA"/>
    <property type="match status" value="1"/>
</dbReference>
<evidence type="ECO:0000256" key="1">
    <source>
        <dbReference type="SAM" id="MobiDB-lite"/>
    </source>
</evidence>
<dbReference type="Gene3D" id="3.10.50.30">
    <property type="entry name" value="Transcription elongation factor, GreA/GreB, C-terminal domain"/>
    <property type="match status" value="1"/>
</dbReference>
<dbReference type="GO" id="GO:0032784">
    <property type="term" value="P:regulation of DNA-templated transcription elongation"/>
    <property type="evidence" value="ECO:0007669"/>
    <property type="project" value="InterPro"/>
</dbReference>
<dbReference type="GO" id="GO:0003677">
    <property type="term" value="F:DNA binding"/>
    <property type="evidence" value="ECO:0007669"/>
    <property type="project" value="InterPro"/>
</dbReference>
<dbReference type="Proteomes" id="UP000528734">
    <property type="component" value="Unassembled WGS sequence"/>
</dbReference>
<keyword evidence="3" id="KW-0251">Elongation factor</keyword>
<dbReference type="EMBL" id="JAAVLW010000007">
    <property type="protein sequence ID" value="NOJ49133.1"/>
    <property type="molecule type" value="Genomic_DNA"/>
</dbReference>
<dbReference type="GO" id="GO:0006354">
    <property type="term" value="P:DNA-templated transcription elongation"/>
    <property type="evidence" value="ECO:0007669"/>
    <property type="project" value="TreeGrafter"/>
</dbReference>
<feature type="region of interest" description="Disordered" evidence="1">
    <location>
        <begin position="1"/>
        <end position="26"/>
    </location>
</feature>
<evidence type="ECO:0000313" key="3">
    <source>
        <dbReference type="EMBL" id="NOJ49133.1"/>
    </source>
</evidence>
<keyword evidence="3" id="KW-0648">Protein biosynthesis</keyword>
<dbReference type="Pfam" id="PF01272">
    <property type="entry name" value="GreA_GreB"/>
    <property type="match status" value="1"/>
</dbReference>
<gene>
    <name evidence="3" type="primary">greA</name>
    <name evidence="3" type="ORF">HCN50_23265</name>
</gene>
<keyword evidence="4" id="KW-1185">Reference proteome</keyword>
<dbReference type="PANTHER" id="PTHR30437:SF6">
    <property type="entry name" value="TRANSCRIPTION ELONGATION FACTOR GREB"/>
    <property type="match status" value="1"/>
</dbReference>
<dbReference type="InterPro" id="IPR023459">
    <property type="entry name" value="Tscrpt_elong_fac_GreA/B_fam"/>
</dbReference>
<dbReference type="SUPFAM" id="SSF54534">
    <property type="entry name" value="FKBP-like"/>
    <property type="match status" value="1"/>
</dbReference>
<dbReference type="RefSeq" id="WP_171712191.1">
    <property type="nucleotide sequence ID" value="NZ_JAAVLW010000007.1"/>
</dbReference>
<sequence>MSRAFVKETQDVEGLPDRPISDLPNDVTAEGLSRIEQALTAAEAAQAAAQSAGDRAALTSARRDLRYWSARRATAKLAPEPSDNSVVRFGHTVTVVREDDRRQTFRIVGEDESDPAHGTISHGSPLARALFGKGIGDVVAIAGGEAEIVDIR</sequence>
<proteinExistence type="predicted"/>
<reference evidence="3 4" key="1">
    <citation type="submission" date="2020-03" db="EMBL/GenBank/DDBJ databases">
        <title>Bradyrhizobium diversity isolated from nodules of Muelleranthus trifoliolatus.</title>
        <authorList>
            <person name="Klepa M."/>
            <person name="Helene L."/>
            <person name="Hungria M."/>
        </authorList>
    </citation>
    <scope>NUCLEOTIDE SEQUENCE [LARGE SCALE GENOMIC DNA]</scope>
    <source>
        <strain evidence="3 4">WSM 1744</strain>
    </source>
</reference>
<dbReference type="AlphaFoldDB" id="A0A7Y4H819"/>
<protein>
    <submittedName>
        <fullName evidence="3">Transcription elongation factor GreA</fullName>
    </submittedName>
</protein>
<name>A0A7Y4H819_9BRAD</name>
<accession>A0A7Y4H819</accession>
<feature type="domain" description="Transcription elongation factor GreA/GreB C-terminal" evidence="2">
    <location>
        <begin position="84"/>
        <end position="144"/>
    </location>
</feature>
<dbReference type="NCBIfam" id="NF004973">
    <property type="entry name" value="PRK06342.1"/>
    <property type="match status" value="1"/>
</dbReference>
<dbReference type="InterPro" id="IPR036953">
    <property type="entry name" value="GreA/GreB_C_sf"/>
</dbReference>
<dbReference type="GO" id="GO:0070063">
    <property type="term" value="F:RNA polymerase binding"/>
    <property type="evidence" value="ECO:0007669"/>
    <property type="project" value="InterPro"/>
</dbReference>